<accession>A0A975BI56</accession>
<protein>
    <submittedName>
        <fullName evidence="2">Bacterial toxin 44 domain-containing</fullName>
    </submittedName>
</protein>
<evidence type="ECO:0000313" key="2">
    <source>
        <dbReference type="EMBL" id="QTA85832.1"/>
    </source>
</evidence>
<dbReference type="AlphaFoldDB" id="A0A975BI56"/>
<evidence type="ECO:0000313" key="3">
    <source>
        <dbReference type="Proteomes" id="UP000663722"/>
    </source>
</evidence>
<dbReference type="Proteomes" id="UP000663722">
    <property type="component" value="Chromosome"/>
</dbReference>
<proteinExistence type="predicted"/>
<feature type="domain" description="Bacterial toxin 44" evidence="1">
    <location>
        <begin position="10"/>
        <end position="89"/>
    </location>
</feature>
<dbReference type="RefSeq" id="WP_207681728.1">
    <property type="nucleotide sequence ID" value="NZ_CP061800.1"/>
</dbReference>
<dbReference type="InterPro" id="IPR028946">
    <property type="entry name" value="Ntox44"/>
</dbReference>
<reference evidence="2" key="1">
    <citation type="journal article" date="2021" name="Microb. Physiol.">
        <title>Proteogenomic Insights into the Physiology of Marine, Sulfate-Reducing, Filamentous Desulfonema limicola and Desulfonema magnum.</title>
        <authorList>
            <person name="Schnaars V."/>
            <person name="Wohlbrand L."/>
            <person name="Scheve S."/>
            <person name="Hinrichs C."/>
            <person name="Reinhardt R."/>
            <person name="Rabus R."/>
        </authorList>
    </citation>
    <scope>NUCLEOTIDE SEQUENCE</scope>
    <source>
        <strain evidence="2">4be13</strain>
    </source>
</reference>
<evidence type="ECO:0000259" key="1">
    <source>
        <dbReference type="Pfam" id="PF15607"/>
    </source>
</evidence>
<sequence>MENGSCDYPERLLYSFDIWSNIHYGYIGLAAGFTEWVLLSGAGFAQKLADTNPPGYWKRRLEEIGDADFLAAFDDPHDQQAIKIGFELWKGFKTKVTTKNILDSVRKYSSKLKTKQA</sequence>
<dbReference type="KEGG" id="dmm:dnm_018470"/>
<gene>
    <name evidence="2" type="ORF">dnm_018470</name>
</gene>
<organism evidence="2 3">
    <name type="scientific">Desulfonema magnum</name>
    <dbReference type="NCBI Taxonomy" id="45655"/>
    <lineage>
        <taxon>Bacteria</taxon>
        <taxon>Pseudomonadati</taxon>
        <taxon>Thermodesulfobacteriota</taxon>
        <taxon>Desulfobacteria</taxon>
        <taxon>Desulfobacterales</taxon>
        <taxon>Desulfococcaceae</taxon>
        <taxon>Desulfonema</taxon>
    </lineage>
</organism>
<dbReference type="EMBL" id="CP061800">
    <property type="protein sequence ID" value="QTA85832.1"/>
    <property type="molecule type" value="Genomic_DNA"/>
</dbReference>
<dbReference type="Pfam" id="PF15607">
    <property type="entry name" value="Ntox44"/>
    <property type="match status" value="1"/>
</dbReference>
<name>A0A975BI56_9BACT</name>
<keyword evidence="3" id="KW-1185">Reference proteome</keyword>